<gene>
    <name evidence="2" type="ORF">J0S82_017581</name>
</gene>
<protein>
    <submittedName>
        <fullName evidence="2">Heterogeneous nuclear ribonucleoprotein C</fullName>
    </submittedName>
</protein>
<evidence type="ECO:0000256" key="1">
    <source>
        <dbReference type="ARBA" id="ARBA00022884"/>
    </source>
</evidence>
<evidence type="ECO:0000313" key="3">
    <source>
        <dbReference type="Proteomes" id="UP000700334"/>
    </source>
</evidence>
<dbReference type="OrthoDB" id="6730379at2759"/>
<comment type="caution">
    <text evidence="2">The sequence shown here is derived from an EMBL/GenBank/DDBJ whole genome shotgun (WGS) entry which is preliminary data.</text>
</comment>
<dbReference type="AlphaFoldDB" id="A0A8J6AHP7"/>
<dbReference type="InterPro" id="IPR051186">
    <property type="entry name" value="RRM_HNRPC/RALY_subfam"/>
</dbReference>
<dbReference type="Proteomes" id="UP000700334">
    <property type="component" value="Unassembled WGS sequence"/>
</dbReference>
<proteinExistence type="predicted"/>
<keyword evidence="1" id="KW-0694">RNA-binding</keyword>
<feature type="non-terminal residue" evidence="2">
    <location>
        <position position="80"/>
    </location>
</feature>
<dbReference type="PANTHER" id="PTHR13968">
    <property type="entry name" value="HETEROGENEOUS NUCLEAR RIBONUCLEOPROTEIN"/>
    <property type="match status" value="1"/>
</dbReference>
<dbReference type="GO" id="GO:0003723">
    <property type="term" value="F:RNA binding"/>
    <property type="evidence" value="ECO:0007669"/>
    <property type="project" value="UniProtKB-KW"/>
</dbReference>
<evidence type="ECO:0000313" key="2">
    <source>
        <dbReference type="EMBL" id="KAG8521208.1"/>
    </source>
</evidence>
<dbReference type="GO" id="GO:1990904">
    <property type="term" value="C:ribonucleoprotein complex"/>
    <property type="evidence" value="ECO:0007669"/>
    <property type="project" value="UniProtKB-KW"/>
</dbReference>
<organism evidence="2 3">
    <name type="scientific">Galemys pyrenaicus</name>
    <name type="common">Iberian desman</name>
    <name type="synonym">Pyrenean desman</name>
    <dbReference type="NCBI Taxonomy" id="202257"/>
    <lineage>
        <taxon>Eukaryota</taxon>
        <taxon>Metazoa</taxon>
        <taxon>Chordata</taxon>
        <taxon>Craniata</taxon>
        <taxon>Vertebrata</taxon>
        <taxon>Euteleostomi</taxon>
        <taxon>Mammalia</taxon>
        <taxon>Eutheria</taxon>
        <taxon>Laurasiatheria</taxon>
        <taxon>Eulipotyphla</taxon>
        <taxon>Talpidae</taxon>
        <taxon>Galemys</taxon>
    </lineage>
</organism>
<name>A0A8J6AHP7_GALPY</name>
<reference evidence="2" key="1">
    <citation type="journal article" date="2021" name="Evol. Appl.">
        <title>The genome of the Pyrenean desman and the effects of bottlenecks and inbreeding on the genomic landscape of an endangered species.</title>
        <authorList>
            <person name="Escoda L."/>
            <person name="Castresana J."/>
        </authorList>
    </citation>
    <scope>NUCLEOTIDE SEQUENCE</scope>
    <source>
        <strain evidence="2">IBE-C5619</strain>
    </source>
</reference>
<accession>A0A8J6AHP7</accession>
<dbReference type="PANTHER" id="PTHR13968:SF3">
    <property type="entry name" value="HETEROGENEOUS NUCLEAR RIBONUCLEOPROTEINS C1_C2"/>
    <property type="match status" value="1"/>
</dbReference>
<keyword evidence="3" id="KW-1185">Reference proteome</keyword>
<keyword evidence="2" id="KW-0687">Ribonucleoprotein</keyword>
<dbReference type="EMBL" id="JAGFMF010011483">
    <property type="protein sequence ID" value="KAG8521208.1"/>
    <property type="molecule type" value="Genomic_DNA"/>
</dbReference>
<sequence length="80" mass="8769">MLMREIPIAVAGEDGRMIADQVLDINLAAEPEVNRGKAGVKQSAMEELTQIKQKVYCLLESLKKSIEKKQSKQGVAVDQG</sequence>
<dbReference type="GO" id="GO:0005634">
    <property type="term" value="C:nucleus"/>
    <property type="evidence" value="ECO:0007669"/>
    <property type="project" value="TreeGrafter"/>
</dbReference>